<dbReference type="SUPFAM" id="SSF51445">
    <property type="entry name" value="(Trans)glycosidases"/>
    <property type="match status" value="1"/>
</dbReference>
<name>A0A369JBI2_HYPMA</name>
<dbReference type="InterPro" id="IPR017853">
    <property type="entry name" value="GH"/>
</dbReference>
<dbReference type="Gene3D" id="2.60.120.260">
    <property type="entry name" value="Galactose-binding domain-like"/>
    <property type="match status" value="1"/>
</dbReference>
<dbReference type="EC" id="3.2.1.55" evidence="4"/>
<dbReference type="InterPro" id="IPR013780">
    <property type="entry name" value="Glyco_hydro_b"/>
</dbReference>
<keyword evidence="5" id="KW-0732">Signal</keyword>
<dbReference type="InterPro" id="IPR055235">
    <property type="entry name" value="ASD1_cat"/>
</dbReference>
<protein>
    <recommendedName>
        <fullName evidence="4">non-reducing end alpha-L-arabinofuranosidase</fullName>
        <ecNumber evidence="4">3.2.1.55</ecNumber>
    </recommendedName>
</protein>
<proteinExistence type="inferred from homology"/>
<reference evidence="10" key="1">
    <citation type="submission" date="2018-04" db="EMBL/GenBank/DDBJ databases">
        <title>Whole genome sequencing of Hypsizygus marmoreus.</title>
        <authorList>
            <person name="Choi I.-G."/>
            <person name="Min B."/>
            <person name="Kim J.-G."/>
            <person name="Kim S."/>
            <person name="Oh Y.-L."/>
            <person name="Kong W.-S."/>
            <person name="Park H."/>
            <person name="Jeong J."/>
            <person name="Song E.-S."/>
        </authorList>
    </citation>
    <scope>NUCLEOTIDE SEQUENCE [LARGE SCALE GENOMIC DNA]</scope>
    <source>
        <strain evidence="10">51987-8</strain>
    </source>
</reference>
<keyword evidence="6" id="KW-0378">Hydrolase</keyword>
<dbReference type="OrthoDB" id="406864at2759"/>
<gene>
    <name evidence="10" type="primary">abfA_0</name>
    <name evidence="10" type="ORF">Hypma_014754</name>
</gene>
<evidence type="ECO:0000256" key="8">
    <source>
        <dbReference type="SAM" id="MobiDB-lite"/>
    </source>
</evidence>
<dbReference type="Gene3D" id="2.60.40.1180">
    <property type="entry name" value="Golgi alpha-mannosidase II"/>
    <property type="match status" value="1"/>
</dbReference>
<dbReference type="Proteomes" id="UP000076154">
    <property type="component" value="Unassembled WGS sequence"/>
</dbReference>
<dbReference type="EMBL" id="LUEZ02000090">
    <property type="protein sequence ID" value="RDB18692.1"/>
    <property type="molecule type" value="Genomic_DNA"/>
</dbReference>
<evidence type="ECO:0000256" key="6">
    <source>
        <dbReference type="ARBA" id="ARBA00022801"/>
    </source>
</evidence>
<evidence type="ECO:0000256" key="4">
    <source>
        <dbReference type="ARBA" id="ARBA00012670"/>
    </source>
</evidence>
<comment type="pathway">
    <text evidence="2">Glycan metabolism; L-arabinan degradation.</text>
</comment>
<dbReference type="Pfam" id="PF06964">
    <property type="entry name" value="Alpha-L-AF_C"/>
    <property type="match status" value="1"/>
</dbReference>
<evidence type="ECO:0000313" key="11">
    <source>
        <dbReference type="Proteomes" id="UP000076154"/>
    </source>
</evidence>
<dbReference type="InterPro" id="IPR051563">
    <property type="entry name" value="Glycosyl_Hydrolase_51"/>
</dbReference>
<evidence type="ECO:0000259" key="9">
    <source>
        <dbReference type="SMART" id="SM00813"/>
    </source>
</evidence>
<feature type="region of interest" description="Disordered" evidence="8">
    <location>
        <begin position="1"/>
        <end position="22"/>
    </location>
</feature>
<dbReference type="SMART" id="SM00813">
    <property type="entry name" value="Alpha-L-AF_C"/>
    <property type="match status" value="1"/>
</dbReference>
<dbReference type="GO" id="GO:0046556">
    <property type="term" value="F:alpha-L-arabinofuranosidase activity"/>
    <property type="evidence" value="ECO:0007669"/>
    <property type="project" value="UniProtKB-EC"/>
</dbReference>
<dbReference type="InParanoid" id="A0A369JBI2"/>
<evidence type="ECO:0000313" key="10">
    <source>
        <dbReference type="EMBL" id="RDB18692.1"/>
    </source>
</evidence>
<dbReference type="STRING" id="39966.A0A369JBI2"/>
<organism evidence="10 11">
    <name type="scientific">Hypsizygus marmoreus</name>
    <name type="common">White beech mushroom</name>
    <name type="synonym">Agaricus marmoreus</name>
    <dbReference type="NCBI Taxonomy" id="39966"/>
    <lineage>
        <taxon>Eukaryota</taxon>
        <taxon>Fungi</taxon>
        <taxon>Dikarya</taxon>
        <taxon>Basidiomycota</taxon>
        <taxon>Agaricomycotina</taxon>
        <taxon>Agaricomycetes</taxon>
        <taxon>Agaricomycetidae</taxon>
        <taxon>Agaricales</taxon>
        <taxon>Tricholomatineae</taxon>
        <taxon>Lyophyllaceae</taxon>
        <taxon>Hypsizygus</taxon>
    </lineage>
</organism>
<dbReference type="AlphaFoldDB" id="A0A369JBI2"/>
<feature type="domain" description="Alpha-L-arabinofuranosidase C-terminal" evidence="9">
    <location>
        <begin position="509"/>
        <end position="675"/>
    </location>
</feature>
<evidence type="ECO:0000256" key="7">
    <source>
        <dbReference type="ARBA" id="ARBA00023180"/>
    </source>
</evidence>
<dbReference type="UniPathway" id="UPA00667"/>
<keyword evidence="7" id="KW-0325">Glycoprotein</keyword>
<evidence type="ECO:0000256" key="2">
    <source>
        <dbReference type="ARBA" id="ARBA00004834"/>
    </source>
</evidence>
<comment type="catalytic activity">
    <reaction evidence="1">
        <text>Hydrolysis of terminal non-reducing alpha-L-arabinofuranoside residues in alpha-L-arabinosides.</text>
        <dbReference type="EC" id="3.2.1.55"/>
    </reaction>
</comment>
<dbReference type="InterPro" id="IPR010720">
    <property type="entry name" value="Alpha-L-AF_C"/>
</dbReference>
<dbReference type="Pfam" id="PF22848">
    <property type="entry name" value="ASD1_dom"/>
    <property type="match status" value="1"/>
</dbReference>
<accession>A0A369JBI2</accession>
<sequence length="684" mass="73311">MCSAGPLIQRTPGPPASYGHLPPQPRRITAFDVLQNIRVMLQEKYISPPSFETTLKSHAVTVSVSATASHPIPTTLWGQMYEDISSGDGGLYAELLQNRAFQQVTPGTTASLNAWQAVNGGGISVIRETVPVSSALPNALHLTIPSGLTGGVGFANTGYFGIKVTSGSTYTASFFYRFPTASSFRGPATISLQTNSGQVLASTTVTLSGAQTAWQQVTVQLHPTTTPGSTSNRFVITLDGAAAAGQVVNFAMLSLFPPTFKGRANGMRVDIAEALVEMGPSFFRFPGGNNLEGQTVATRWQWNATLGPLVNRPGRVGDWSYVNTDGLGLLEYLNWCEDSGMQAIMAVWAGFALGGTSVAENQLGPYIQQAIDQINFVVGDPTRSAPATLRASLGHPAPFTLNYVEIGNEDFFASTSYIYRWRNFANALKAQFPNIHFIATSNTFNPVLSPNPTEYDVHVYQTPTWFAQNSFFYDGFQRNGTKYFEGEYAAISTNPNDLFGTPANGRLVFPTMQSASGEAAFMTGLERNSDIVFAAAYAPLLNHVSGSQWTPNLVSFDSNTVYRSTSFYVQKLFSLNRGDEYLPSTLPSRTGTLFWSVVRKRSTNQIIIKVSNTAGTAAPLTFVLPFGTVASTGTLQVLQGAATASNSPTTPNAVAPVISALAAGKTFNYNAPGFSVSVITVTAQ</sequence>
<evidence type="ECO:0000256" key="5">
    <source>
        <dbReference type="ARBA" id="ARBA00022729"/>
    </source>
</evidence>
<dbReference type="Gene3D" id="3.20.20.80">
    <property type="entry name" value="Glycosidases"/>
    <property type="match status" value="1"/>
</dbReference>
<comment type="caution">
    <text evidence="10">The sequence shown here is derived from an EMBL/GenBank/DDBJ whole genome shotgun (WGS) entry which is preliminary data.</text>
</comment>
<evidence type="ECO:0000256" key="1">
    <source>
        <dbReference type="ARBA" id="ARBA00001462"/>
    </source>
</evidence>
<comment type="similarity">
    <text evidence="3">Belongs to the glycosyl hydrolase 51 family.</text>
</comment>
<dbReference type="GO" id="GO:0046373">
    <property type="term" value="P:L-arabinose metabolic process"/>
    <property type="evidence" value="ECO:0007669"/>
    <property type="project" value="InterPro"/>
</dbReference>
<dbReference type="PANTHER" id="PTHR31776">
    <property type="entry name" value="ALPHA-L-ARABINOFURANOSIDASE 1"/>
    <property type="match status" value="1"/>
</dbReference>
<dbReference type="PANTHER" id="PTHR31776:SF0">
    <property type="entry name" value="ALPHA-L-ARABINOFURANOSIDASE 1"/>
    <property type="match status" value="1"/>
</dbReference>
<dbReference type="GO" id="GO:0031222">
    <property type="term" value="P:arabinan catabolic process"/>
    <property type="evidence" value="ECO:0007669"/>
    <property type="project" value="UniProtKB-UniPathway"/>
</dbReference>
<keyword evidence="11" id="KW-1185">Reference proteome</keyword>
<evidence type="ECO:0000256" key="3">
    <source>
        <dbReference type="ARBA" id="ARBA00007186"/>
    </source>
</evidence>